<evidence type="ECO:0000313" key="8">
    <source>
        <dbReference type="Proteomes" id="UP001139516"/>
    </source>
</evidence>
<organism evidence="7 8">
    <name type="scientific">Roseomonas acroporae</name>
    <dbReference type="NCBI Taxonomy" id="2937791"/>
    <lineage>
        <taxon>Bacteria</taxon>
        <taxon>Pseudomonadati</taxon>
        <taxon>Pseudomonadota</taxon>
        <taxon>Alphaproteobacteria</taxon>
        <taxon>Acetobacterales</taxon>
        <taxon>Roseomonadaceae</taxon>
        <taxon>Roseomonas</taxon>
    </lineage>
</organism>
<keyword evidence="8" id="KW-1185">Reference proteome</keyword>
<comment type="cofactor">
    <cofactor evidence="1">
        <name>Zn(2+)</name>
        <dbReference type="ChEBI" id="CHEBI:29105"/>
    </cofactor>
</comment>
<reference evidence="7" key="1">
    <citation type="submission" date="2022-04" db="EMBL/GenBank/DDBJ databases">
        <title>Roseomonas acroporae sp. nov., isolated from coral Acropora digitifera.</title>
        <authorList>
            <person name="Sun H."/>
        </authorList>
    </citation>
    <scope>NUCLEOTIDE SEQUENCE</scope>
    <source>
        <strain evidence="7">NAR14</strain>
    </source>
</reference>
<gene>
    <name evidence="7" type="ORF">M0638_09325</name>
</gene>
<keyword evidence="3" id="KW-0482">Metalloprotease</keyword>
<comment type="similarity">
    <text evidence="2 4">Belongs to the peptidase M16 family.</text>
</comment>
<dbReference type="EMBL" id="JALPRX010000035">
    <property type="protein sequence ID" value="MCK8784581.1"/>
    <property type="molecule type" value="Genomic_DNA"/>
</dbReference>
<dbReference type="InterPro" id="IPR050361">
    <property type="entry name" value="MPP/UQCRC_Complex"/>
</dbReference>
<evidence type="ECO:0000259" key="6">
    <source>
        <dbReference type="Pfam" id="PF05193"/>
    </source>
</evidence>
<dbReference type="InterPro" id="IPR001431">
    <property type="entry name" value="Pept_M16_Zn_BS"/>
</dbReference>
<dbReference type="Gene3D" id="3.30.830.10">
    <property type="entry name" value="Metalloenzyme, LuxS/M16 peptidase-like"/>
    <property type="match status" value="2"/>
</dbReference>
<evidence type="ECO:0000313" key="7">
    <source>
        <dbReference type="EMBL" id="MCK8784581.1"/>
    </source>
</evidence>
<dbReference type="PANTHER" id="PTHR11851:SF49">
    <property type="entry name" value="MITOCHONDRIAL-PROCESSING PEPTIDASE SUBUNIT ALPHA"/>
    <property type="match status" value="1"/>
</dbReference>
<evidence type="ECO:0000256" key="3">
    <source>
        <dbReference type="ARBA" id="ARBA00023049"/>
    </source>
</evidence>
<keyword evidence="3" id="KW-0645">Protease</keyword>
<sequence length="423" mass="45449">MQIEQSTLDNGLRVVSARLPGFRSAAVAVFVRAGSRNEQASNSGIAHFLEHMAFKGTATRSALQIASEIEVLGAHINAYTSEDTTAYYVTGLGSTVAASVAILGDVLTASVYDQKEVATERGVILQEIKGYADDPMSVASDGFGLTAYPDQSAGRPIIGSAEVVANATREDMVAFIRENYAARNMIAVATGDVEHAEFVDLVAKHFAALPADAPLPRPEPARYVGGQHRNAERDFEQVNILLGLQSVPETDPEAQAHRLLGSALGGGMSSPLFQEIREKRGLVYMVHGFAHNQSDHGELAVMAGTTAEHLEDFLKIACEQLAKAADEIAESDLMRARNARLVGLATAREQPFRVAQKLAHGLFTRGRIVTPEEEMREVEAVTPEQVKAAARSAIRSNPTVSLVGPVPERDYHGMVRQALGRNA</sequence>
<dbReference type="Pfam" id="PF00675">
    <property type="entry name" value="Peptidase_M16"/>
    <property type="match status" value="1"/>
</dbReference>
<keyword evidence="3" id="KW-0378">Hydrolase</keyword>
<protein>
    <submittedName>
        <fullName evidence="7">Insulinase family protein</fullName>
    </submittedName>
</protein>
<dbReference type="SUPFAM" id="SSF63411">
    <property type="entry name" value="LuxS/MPP-like metallohydrolase"/>
    <property type="match status" value="2"/>
</dbReference>
<name>A0A9X1Y6U5_9PROT</name>
<dbReference type="Pfam" id="PF05193">
    <property type="entry name" value="Peptidase_M16_C"/>
    <property type="match status" value="1"/>
</dbReference>
<dbReference type="InterPro" id="IPR011765">
    <property type="entry name" value="Pept_M16_N"/>
</dbReference>
<dbReference type="Proteomes" id="UP001139516">
    <property type="component" value="Unassembled WGS sequence"/>
</dbReference>
<dbReference type="GO" id="GO:0004222">
    <property type="term" value="F:metalloendopeptidase activity"/>
    <property type="evidence" value="ECO:0007669"/>
    <property type="project" value="InterPro"/>
</dbReference>
<evidence type="ECO:0000256" key="2">
    <source>
        <dbReference type="ARBA" id="ARBA00007261"/>
    </source>
</evidence>
<evidence type="ECO:0000256" key="1">
    <source>
        <dbReference type="ARBA" id="ARBA00001947"/>
    </source>
</evidence>
<dbReference type="InterPro" id="IPR007863">
    <property type="entry name" value="Peptidase_M16_C"/>
</dbReference>
<dbReference type="AlphaFoldDB" id="A0A9X1Y6U5"/>
<evidence type="ECO:0000259" key="5">
    <source>
        <dbReference type="Pfam" id="PF00675"/>
    </source>
</evidence>
<dbReference type="RefSeq" id="WP_248666703.1">
    <property type="nucleotide sequence ID" value="NZ_JALPRX010000035.1"/>
</dbReference>
<dbReference type="GO" id="GO:0006508">
    <property type="term" value="P:proteolysis"/>
    <property type="evidence" value="ECO:0007669"/>
    <property type="project" value="InterPro"/>
</dbReference>
<proteinExistence type="inferred from homology"/>
<feature type="domain" description="Peptidase M16 C-terminal" evidence="6">
    <location>
        <begin position="167"/>
        <end position="339"/>
    </location>
</feature>
<dbReference type="InterPro" id="IPR011249">
    <property type="entry name" value="Metalloenz_LuxS/M16"/>
</dbReference>
<feature type="domain" description="Peptidase M16 N-terminal" evidence="5">
    <location>
        <begin position="13"/>
        <end position="159"/>
    </location>
</feature>
<dbReference type="GO" id="GO:0046872">
    <property type="term" value="F:metal ion binding"/>
    <property type="evidence" value="ECO:0007669"/>
    <property type="project" value="InterPro"/>
</dbReference>
<accession>A0A9X1Y6U5</accession>
<dbReference type="PANTHER" id="PTHR11851">
    <property type="entry name" value="METALLOPROTEASE"/>
    <property type="match status" value="1"/>
</dbReference>
<evidence type="ECO:0000256" key="4">
    <source>
        <dbReference type="RuleBase" id="RU004447"/>
    </source>
</evidence>
<comment type="caution">
    <text evidence="7">The sequence shown here is derived from an EMBL/GenBank/DDBJ whole genome shotgun (WGS) entry which is preliminary data.</text>
</comment>
<dbReference type="PROSITE" id="PS00143">
    <property type="entry name" value="INSULINASE"/>
    <property type="match status" value="1"/>
</dbReference>